<dbReference type="Pfam" id="PF11887">
    <property type="entry name" value="Mce4_CUP1"/>
    <property type="match status" value="1"/>
</dbReference>
<dbReference type="EMBL" id="MRBO01000602">
    <property type="protein sequence ID" value="KAB2583068.1"/>
    <property type="molecule type" value="Genomic_DNA"/>
</dbReference>
<feature type="domain" description="Mce/MlaD" evidence="1">
    <location>
        <begin position="32"/>
        <end position="106"/>
    </location>
</feature>
<organism evidence="3 4">
    <name type="scientific">Rhodococcus erythropolis</name>
    <name type="common">Arthrobacter picolinophilus</name>
    <dbReference type="NCBI Taxonomy" id="1833"/>
    <lineage>
        <taxon>Bacteria</taxon>
        <taxon>Bacillati</taxon>
        <taxon>Actinomycetota</taxon>
        <taxon>Actinomycetes</taxon>
        <taxon>Mycobacteriales</taxon>
        <taxon>Nocardiaceae</taxon>
        <taxon>Rhodococcus</taxon>
        <taxon>Rhodococcus erythropolis group</taxon>
    </lineage>
</organism>
<dbReference type="AlphaFoldDB" id="A0A0C2VT28"/>
<dbReference type="NCBIfam" id="TIGR00996">
    <property type="entry name" value="Mtu_fam_mce"/>
    <property type="match status" value="1"/>
</dbReference>
<evidence type="ECO:0000313" key="3">
    <source>
        <dbReference type="EMBL" id="KAB2583068.1"/>
    </source>
</evidence>
<evidence type="ECO:0000259" key="1">
    <source>
        <dbReference type="Pfam" id="PF02470"/>
    </source>
</evidence>
<gene>
    <name evidence="3" type="ORF">BS297_22515</name>
</gene>
<dbReference type="InterPro" id="IPR005693">
    <property type="entry name" value="Mce"/>
</dbReference>
<proteinExistence type="predicted"/>
<dbReference type="InterPro" id="IPR003399">
    <property type="entry name" value="Mce/MlaD"/>
</dbReference>
<reference evidence="3 4" key="1">
    <citation type="journal article" date="2017" name="Poromechanics V (2013)">
        <title>Genomic Characterization of the Arsenic-Tolerant Actinobacterium, &lt;i&gt;Rhodococcus erythropolis&lt;/i&gt; S43.</title>
        <authorList>
            <person name="Retamal-Morales G."/>
            <person name="Mehnert M."/>
            <person name="Schwabe R."/>
            <person name="Tischler D."/>
            <person name="Schloemann M."/>
            <person name="Levican G.J."/>
        </authorList>
    </citation>
    <scope>NUCLEOTIDE SEQUENCE [LARGE SCALE GENOMIC DNA]</scope>
    <source>
        <strain evidence="3 4">S43</strain>
    </source>
</reference>
<dbReference type="InterPro" id="IPR052336">
    <property type="entry name" value="MlaD_Phospholipid_Transporter"/>
</dbReference>
<feature type="domain" description="Mammalian cell entry C-terminal" evidence="2">
    <location>
        <begin position="160"/>
        <end position="281"/>
    </location>
</feature>
<evidence type="ECO:0000313" key="4">
    <source>
        <dbReference type="Proteomes" id="UP000325576"/>
    </source>
</evidence>
<dbReference type="Pfam" id="PF02470">
    <property type="entry name" value="MlaD"/>
    <property type="match status" value="1"/>
</dbReference>
<dbReference type="InterPro" id="IPR024516">
    <property type="entry name" value="Mce_C"/>
</dbReference>
<protein>
    <submittedName>
        <fullName evidence="3">Mce family protein</fullName>
    </submittedName>
</protein>
<accession>A0A0C2VT28</accession>
<dbReference type="PANTHER" id="PTHR33371">
    <property type="entry name" value="INTERMEMBRANE PHOSPHOLIPID TRANSPORT SYSTEM BINDING PROTEIN MLAD-RELATED"/>
    <property type="match status" value="1"/>
</dbReference>
<dbReference type="Proteomes" id="UP000325576">
    <property type="component" value="Unassembled WGS sequence"/>
</dbReference>
<dbReference type="PANTHER" id="PTHR33371:SF4">
    <property type="entry name" value="INTERMEMBRANE PHOSPHOLIPID TRANSPORT SYSTEM BINDING PROTEIN MLAD"/>
    <property type="match status" value="1"/>
</dbReference>
<sequence>MTTTVKKLAVLAAIMICAIGAVLFVTRDEHQLTLTAEFTSTDAIFTGNTVTILGVPSGRVESVTPEGSRVRVAMSLPSGTRIPPDAQAWVLSPSVISDRTIELGPGYEDGEFLVDGAVIPLERTHSPLTWDQFTASVNELTVALGPGADGGGIGDLIGEGAHALDGNGQAFNDAVRSISQASSVLAGASPDISELVKNLNTLVQLIADNQTKVDSLSNSVTVTARAFSTQREDISGALDSLTTLLGQVSALLAEHGEAVTADLGALAQLAGAVATKQDQLREIIETAPTGFENVANLVTEEGRARARLNVATDLSQFDTTRELCEKMPIPLCTGPGIVNPIEFPSAGSSDLARILGGGN</sequence>
<name>A0A0C2VT28_RHOER</name>
<evidence type="ECO:0000259" key="2">
    <source>
        <dbReference type="Pfam" id="PF11887"/>
    </source>
</evidence>
<dbReference type="GO" id="GO:0005576">
    <property type="term" value="C:extracellular region"/>
    <property type="evidence" value="ECO:0007669"/>
    <property type="project" value="TreeGrafter"/>
</dbReference>
<comment type="caution">
    <text evidence="3">The sequence shown here is derived from an EMBL/GenBank/DDBJ whole genome shotgun (WGS) entry which is preliminary data.</text>
</comment>